<sequence>MNTFYDQEMKSIAQQTWKLDYDDNSNTAKLVNERGEEMDIAALGLCIDAFKHTMYQMEEMKIGKKNVNPLDEFTKKRLGVQDYQLIIHETAGDKTTSAFEVYSDEYRVFTMDYYHVVHNRKVYDYGFLAFLNEFDCKKLLKPLSDFVNRCQ</sequence>
<reference evidence="1" key="1">
    <citation type="journal article" date="2014" name="Int. J. Syst. Evol. Microbiol.">
        <title>Complete genome sequence of Corynebacterium casei LMG S-19264T (=DSM 44701T), isolated from a smear-ripened cheese.</title>
        <authorList>
            <consortium name="US DOE Joint Genome Institute (JGI-PGF)"/>
            <person name="Walter F."/>
            <person name="Albersmeier A."/>
            <person name="Kalinowski J."/>
            <person name="Ruckert C."/>
        </authorList>
    </citation>
    <scope>NUCLEOTIDE SEQUENCE</scope>
    <source>
        <strain evidence="1">CGMCC 1.12754</strain>
    </source>
</reference>
<protein>
    <submittedName>
        <fullName evidence="1">Uncharacterized protein</fullName>
    </submittedName>
</protein>
<accession>A0A917HK73</accession>
<dbReference type="Proteomes" id="UP000622860">
    <property type="component" value="Unassembled WGS sequence"/>
</dbReference>
<name>A0A917HK73_9BACI</name>
<gene>
    <name evidence="1" type="ORF">GCM10011398_28320</name>
</gene>
<keyword evidence="2" id="KW-1185">Reference proteome</keyword>
<dbReference type="RefSeq" id="WP_188456037.1">
    <property type="nucleotide sequence ID" value="NZ_BMFR01000013.1"/>
</dbReference>
<proteinExistence type="predicted"/>
<dbReference type="EMBL" id="BMFR01000013">
    <property type="protein sequence ID" value="GGG81251.1"/>
    <property type="molecule type" value="Genomic_DNA"/>
</dbReference>
<comment type="caution">
    <text evidence="1">The sequence shown here is derived from an EMBL/GenBank/DDBJ whole genome shotgun (WGS) entry which is preliminary data.</text>
</comment>
<organism evidence="1 2">
    <name type="scientific">Virgibacillus oceani</name>
    <dbReference type="NCBI Taxonomy" id="1479511"/>
    <lineage>
        <taxon>Bacteria</taxon>
        <taxon>Bacillati</taxon>
        <taxon>Bacillota</taxon>
        <taxon>Bacilli</taxon>
        <taxon>Bacillales</taxon>
        <taxon>Bacillaceae</taxon>
        <taxon>Virgibacillus</taxon>
    </lineage>
</organism>
<dbReference type="AlphaFoldDB" id="A0A917HK73"/>
<reference evidence="1" key="2">
    <citation type="submission" date="2020-09" db="EMBL/GenBank/DDBJ databases">
        <authorList>
            <person name="Sun Q."/>
            <person name="Zhou Y."/>
        </authorList>
    </citation>
    <scope>NUCLEOTIDE SEQUENCE</scope>
    <source>
        <strain evidence="1">CGMCC 1.12754</strain>
    </source>
</reference>
<evidence type="ECO:0000313" key="1">
    <source>
        <dbReference type="EMBL" id="GGG81251.1"/>
    </source>
</evidence>
<evidence type="ECO:0000313" key="2">
    <source>
        <dbReference type="Proteomes" id="UP000622860"/>
    </source>
</evidence>